<evidence type="ECO:0000259" key="9">
    <source>
        <dbReference type="Pfam" id="PF13231"/>
    </source>
</evidence>
<feature type="transmembrane region" description="Helical" evidence="8">
    <location>
        <begin position="206"/>
        <end position="224"/>
    </location>
</feature>
<dbReference type="InParanoid" id="A0A540VM53"/>
<evidence type="ECO:0000256" key="5">
    <source>
        <dbReference type="ARBA" id="ARBA00022692"/>
    </source>
</evidence>
<dbReference type="Proteomes" id="UP000317371">
    <property type="component" value="Unassembled WGS sequence"/>
</dbReference>
<dbReference type="GO" id="GO:0009103">
    <property type="term" value="P:lipopolysaccharide biosynthetic process"/>
    <property type="evidence" value="ECO:0007669"/>
    <property type="project" value="UniProtKB-ARBA"/>
</dbReference>
<keyword evidence="11" id="KW-1185">Reference proteome</keyword>
<comment type="subcellular location">
    <subcellularLocation>
        <location evidence="1">Cell membrane</location>
        <topology evidence="1">Multi-pass membrane protein</topology>
    </subcellularLocation>
</comment>
<feature type="transmembrane region" description="Helical" evidence="8">
    <location>
        <begin position="128"/>
        <end position="146"/>
    </location>
</feature>
<feature type="transmembrane region" description="Helical" evidence="8">
    <location>
        <begin position="300"/>
        <end position="316"/>
    </location>
</feature>
<proteinExistence type="predicted"/>
<keyword evidence="3" id="KW-0328">Glycosyltransferase</keyword>
<dbReference type="GO" id="GO:0010041">
    <property type="term" value="P:response to iron(III) ion"/>
    <property type="evidence" value="ECO:0007669"/>
    <property type="project" value="TreeGrafter"/>
</dbReference>
<evidence type="ECO:0000256" key="4">
    <source>
        <dbReference type="ARBA" id="ARBA00022679"/>
    </source>
</evidence>
<feature type="transmembrane region" description="Helical" evidence="8">
    <location>
        <begin position="97"/>
        <end position="116"/>
    </location>
</feature>
<name>A0A540VM53_9CHLR</name>
<reference evidence="10 11" key="1">
    <citation type="submission" date="2019-06" db="EMBL/GenBank/DDBJ databases">
        <title>Genome sequence of Litorilinea aerophila BAA-2444.</title>
        <authorList>
            <person name="Maclea K.S."/>
            <person name="Maurais E.G."/>
            <person name="Iannazzi L.C."/>
        </authorList>
    </citation>
    <scope>NUCLEOTIDE SEQUENCE [LARGE SCALE GENOMIC DNA]</scope>
    <source>
        <strain evidence="10 11">ATCC BAA-2444</strain>
    </source>
</reference>
<dbReference type="EMBL" id="VIGC01000001">
    <property type="protein sequence ID" value="TQE97840.1"/>
    <property type="molecule type" value="Genomic_DNA"/>
</dbReference>
<evidence type="ECO:0000313" key="11">
    <source>
        <dbReference type="Proteomes" id="UP000317371"/>
    </source>
</evidence>
<evidence type="ECO:0000256" key="2">
    <source>
        <dbReference type="ARBA" id="ARBA00022475"/>
    </source>
</evidence>
<organism evidence="10 11">
    <name type="scientific">Litorilinea aerophila</name>
    <dbReference type="NCBI Taxonomy" id="1204385"/>
    <lineage>
        <taxon>Bacteria</taxon>
        <taxon>Bacillati</taxon>
        <taxon>Chloroflexota</taxon>
        <taxon>Caldilineae</taxon>
        <taxon>Caldilineales</taxon>
        <taxon>Caldilineaceae</taxon>
        <taxon>Litorilinea</taxon>
    </lineage>
</organism>
<dbReference type="GO" id="GO:0005886">
    <property type="term" value="C:plasma membrane"/>
    <property type="evidence" value="ECO:0007669"/>
    <property type="project" value="UniProtKB-SubCell"/>
</dbReference>
<keyword evidence="6 8" id="KW-1133">Transmembrane helix</keyword>
<feature type="transmembrane region" description="Helical" evidence="8">
    <location>
        <begin position="41"/>
        <end position="59"/>
    </location>
</feature>
<feature type="transmembrane region" description="Helical" evidence="8">
    <location>
        <begin position="465"/>
        <end position="485"/>
    </location>
</feature>
<feature type="transmembrane region" description="Helical" evidence="8">
    <location>
        <begin position="384"/>
        <end position="402"/>
    </location>
</feature>
<evidence type="ECO:0000256" key="8">
    <source>
        <dbReference type="SAM" id="Phobius"/>
    </source>
</evidence>
<accession>A0A540VM53</accession>
<protein>
    <recommendedName>
        <fullName evidence="9">Glycosyltransferase RgtA/B/C/D-like domain-containing protein</fullName>
    </recommendedName>
</protein>
<dbReference type="AlphaFoldDB" id="A0A540VM53"/>
<evidence type="ECO:0000256" key="1">
    <source>
        <dbReference type="ARBA" id="ARBA00004651"/>
    </source>
</evidence>
<comment type="caution">
    <text evidence="10">The sequence shown here is derived from an EMBL/GenBank/DDBJ whole genome shotgun (WGS) entry which is preliminary data.</text>
</comment>
<dbReference type="InterPro" id="IPR050297">
    <property type="entry name" value="LipidA_mod_glycosyltrf_83"/>
</dbReference>
<dbReference type="Pfam" id="PF13231">
    <property type="entry name" value="PMT_2"/>
    <property type="match status" value="1"/>
</dbReference>
<dbReference type="PANTHER" id="PTHR33908:SF3">
    <property type="entry name" value="UNDECAPRENYL PHOSPHATE-ALPHA-4-AMINO-4-DEOXY-L-ARABINOSE ARABINOSYL TRANSFERASE"/>
    <property type="match status" value="1"/>
</dbReference>
<keyword evidence="2" id="KW-1003">Cell membrane</keyword>
<evidence type="ECO:0000256" key="6">
    <source>
        <dbReference type="ARBA" id="ARBA00022989"/>
    </source>
</evidence>
<dbReference type="GO" id="GO:0016763">
    <property type="term" value="F:pentosyltransferase activity"/>
    <property type="evidence" value="ECO:0007669"/>
    <property type="project" value="TreeGrafter"/>
</dbReference>
<feature type="transmembrane region" description="Helical" evidence="8">
    <location>
        <begin position="409"/>
        <end position="427"/>
    </location>
</feature>
<evidence type="ECO:0000313" key="10">
    <source>
        <dbReference type="EMBL" id="TQE97840.1"/>
    </source>
</evidence>
<keyword evidence="5 8" id="KW-0812">Transmembrane</keyword>
<evidence type="ECO:0000256" key="7">
    <source>
        <dbReference type="ARBA" id="ARBA00023136"/>
    </source>
</evidence>
<gene>
    <name evidence="10" type="ORF">FKZ61_00200</name>
</gene>
<keyword evidence="7 8" id="KW-0472">Membrane</keyword>
<feature type="transmembrane region" description="Helical" evidence="8">
    <location>
        <begin position="71"/>
        <end position="91"/>
    </location>
</feature>
<feature type="transmembrane region" description="Helical" evidence="8">
    <location>
        <begin position="328"/>
        <end position="348"/>
    </location>
</feature>
<dbReference type="PANTHER" id="PTHR33908">
    <property type="entry name" value="MANNOSYLTRANSFERASE YKCB-RELATED"/>
    <property type="match status" value="1"/>
</dbReference>
<sequence>MSTQSPPVRVPPRWLWFLGLAVLAISPWTLATTQALWPRWLAMMALAWWLPGVLLVLLWRLPRTDLPTVTVLALALGLCWMVLLALLAHWFPGPIGLWPLVALYAFGALALLLALARRPLLSPVPLSLPVLVSLCGLVLVAATLRLPGLGYHEFHADEVVLLRQSRRAIEGDDAALAEHTKGPGEIAVALVVYRALGTADEATARLPFALASVASVLALALLGGRLFNPTVGWVAGLLLAVNGFALGLSRIAQYQAVILLLSALSMLAAWEFSRGRERRWLLLLSTLTAFGLIFHYEFGLLAPALACLVVLGWRRARRAERGCLVNAALWGGTAGGALVAAAYVPAIVNPYFATTQGYLANRLGEIGTFNLPFLVEMGTFYNSTYFFAGLVLLAGLGSWLGWRRARLPLVVLWLWWLPFFLLYIFVVRYPGTHFYLLMESWSLLAALPLAALATDLQGMLTWRRVAAVAVAAWLVVSVYYLYLVFFRQAPEYVMHYDTERLPFYWAPYGERIPEKPRFGFPIQVGWKVAGVLGQWGYLPATYASNDGAWELRRWYLTPYDKRDPDQSPGVFFIATLLHEPNPEYDDVYLQGYLHVGDIFVRGEPRLQIWTWRPLPVPYVAFDAEQFAPLFEREVNRLEPLPDPPALVESVPLDEHVRLVSAHLERRTYRIGETLHLLLVWQTNRRLQDDYKVFVHVADESGRPVAQWDGYPGLNTSYTSRWPVGWPFRDHVLLTLGPDLTPGTYTLLVGMYHPETGQRVGDRAIPITTLSISS</sequence>
<evidence type="ECO:0000256" key="3">
    <source>
        <dbReference type="ARBA" id="ARBA00022676"/>
    </source>
</evidence>
<dbReference type="InterPro" id="IPR038731">
    <property type="entry name" value="RgtA/B/C-like"/>
</dbReference>
<dbReference type="OrthoDB" id="135110at2"/>
<feature type="transmembrane region" description="Helical" evidence="8">
    <location>
        <begin position="433"/>
        <end position="453"/>
    </location>
</feature>
<feature type="domain" description="Glycosyltransferase RgtA/B/C/D-like" evidence="9">
    <location>
        <begin position="196"/>
        <end position="315"/>
    </location>
</feature>
<feature type="transmembrane region" description="Helical" evidence="8">
    <location>
        <begin position="231"/>
        <end position="248"/>
    </location>
</feature>
<dbReference type="RefSeq" id="WP_141608050.1">
    <property type="nucleotide sequence ID" value="NZ_VIGC02000001.1"/>
</dbReference>
<keyword evidence="4" id="KW-0808">Transferase</keyword>